<dbReference type="EMBL" id="MPRL01000051">
    <property type="protein sequence ID" value="OOZ39430.1"/>
    <property type="molecule type" value="Genomic_DNA"/>
</dbReference>
<keyword evidence="2" id="KW-0547">Nucleotide-binding</keyword>
<dbReference type="AlphaFoldDB" id="A0A1T2L340"/>
<dbReference type="SUPFAM" id="SSF141371">
    <property type="entry name" value="PilZ domain-like"/>
    <property type="match status" value="2"/>
</dbReference>
<keyword evidence="7" id="KW-1185">Reference proteome</keyword>
<gene>
    <name evidence="6" type="ORF">BOW53_11490</name>
</gene>
<dbReference type="GO" id="GO:0035438">
    <property type="term" value="F:cyclic-di-GMP binding"/>
    <property type="evidence" value="ECO:0007669"/>
    <property type="project" value="InterPro"/>
</dbReference>
<evidence type="ECO:0000259" key="5">
    <source>
        <dbReference type="Pfam" id="PF12945"/>
    </source>
</evidence>
<name>A0A1T2L340_9GAMM</name>
<evidence type="ECO:0000256" key="3">
    <source>
        <dbReference type="ARBA" id="ARBA00023143"/>
    </source>
</evidence>
<dbReference type="Pfam" id="PF07238">
    <property type="entry name" value="PilZ"/>
    <property type="match status" value="1"/>
</dbReference>
<evidence type="ECO:0000259" key="4">
    <source>
        <dbReference type="Pfam" id="PF07238"/>
    </source>
</evidence>
<protein>
    <recommendedName>
        <fullName evidence="8">Flagellar brake protein</fullName>
    </recommendedName>
</protein>
<dbReference type="Gene3D" id="2.40.10.220">
    <property type="entry name" value="predicted glycosyltransferase like domains"/>
    <property type="match status" value="1"/>
</dbReference>
<reference evidence="6 7" key="1">
    <citation type="submission" date="2016-11" db="EMBL/GenBank/DDBJ databases">
        <title>Mixed transmission modes and dynamic genome evolution in an obligate animal-bacterial symbiosis.</title>
        <authorList>
            <person name="Russell S.L."/>
            <person name="Corbett-Detig R.B."/>
            <person name="Cavanaugh C.M."/>
        </authorList>
    </citation>
    <scope>NUCLEOTIDE SEQUENCE [LARGE SCALE GENOMIC DNA]</scope>
    <source>
        <strain evidence="6">Sveles-Q1</strain>
    </source>
</reference>
<dbReference type="InterPro" id="IPR009926">
    <property type="entry name" value="T3SS_YcgR_PilZN"/>
</dbReference>
<organism evidence="6 7">
    <name type="scientific">Solemya pervernicosa gill symbiont</name>
    <dbReference type="NCBI Taxonomy" id="642797"/>
    <lineage>
        <taxon>Bacteria</taxon>
        <taxon>Pseudomonadati</taxon>
        <taxon>Pseudomonadota</taxon>
        <taxon>Gammaproteobacteria</taxon>
        <taxon>sulfur-oxidizing symbionts</taxon>
    </lineage>
</organism>
<evidence type="ECO:0000313" key="6">
    <source>
        <dbReference type="EMBL" id="OOZ39430.1"/>
    </source>
</evidence>
<evidence type="ECO:0008006" key="8">
    <source>
        <dbReference type="Google" id="ProtNLM"/>
    </source>
</evidence>
<sequence>MKIDIGATVQLQLIGDNDAPRGEVTLIGYLAGKSLVVTTPQSEEKPFTLKAGDHVAVRYMGASDIYAFSTVVMGLNNTPYDYLHLRYPEKIEAVKIRKAQRAETNIEVRVAKGGVAVGEDGVRLLDLSASGCMLVAQTHLGEKEDILSLTMPLTFSGMREKLRIAGVIRNSKIFENQEGKRRVQYGLEFGKLDQHQSLFINGYVFEQLANGRGG</sequence>
<comment type="caution">
    <text evidence="6">The sequence shown here is derived from an EMBL/GenBank/DDBJ whole genome shotgun (WGS) entry which is preliminary data.</text>
</comment>
<dbReference type="Proteomes" id="UP000191110">
    <property type="component" value="Unassembled WGS sequence"/>
</dbReference>
<evidence type="ECO:0000256" key="2">
    <source>
        <dbReference type="ARBA" id="ARBA00022741"/>
    </source>
</evidence>
<feature type="domain" description="PilZ" evidence="4">
    <location>
        <begin position="97"/>
        <end position="205"/>
    </location>
</feature>
<keyword evidence="3" id="KW-0975">Bacterial flagellum</keyword>
<dbReference type="Gene3D" id="2.30.110.10">
    <property type="entry name" value="Electron Transport, Fmn-binding Protein, Chain A"/>
    <property type="match status" value="1"/>
</dbReference>
<dbReference type="RefSeq" id="WP_078484224.1">
    <property type="nucleotide sequence ID" value="NZ_MPRL01000051.1"/>
</dbReference>
<accession>A0A1T2L340</accession>
<dbReference type="InterPro" id="IPR009875">
    <property type="entry name" value="PilZ_domain"/>
</dbReference>
<proteinExistence type="predicted"/>
<dbReference type="InterPro" id="IPR012349">
    <property type="entry name" value="Split_barrel_FMN-bd"/>
</dbReference>
<dbReference type="Pfam" id="PF12945">
    <property type="entry name" value="PilZNR"/>
    <property type="match status" value="1"/>
</dbReference>
<keyword evidence="1" id="KW-0973">c-di-GMP</keyword>
<feature type="domain" description="Type III secretion system flagellar brake protein YcgR PilZN" evidence="5">
    <location>
        <begin position="5"/>
        <end position="88"/>
    </location>
</feature>
<evidence type="ECO:0000313" key="7">
    <source>
        <dbReference type="Proteomes" id="UP000191110"/>
    </source>
</evidence>
<dbReference type="OrthoDB" id="5735035at2"/>
<evidence type="ECO:0000256" key="1">
    <source>
        <dbReference type="ARBA" id="ARBA00022636"/>
    </source>
</evidence>